<sequence length="493" mass="57636">MAINIVWIKRDIRAVDHAPLVNASKRGLPIVVLYVIEPEYWSLPDTSARQFNFIKESLLQFSEELLSVGLTLTIRTGNVVEVLQRIQQYIAINAVFSHEETGNDWTFQRDLQVKAWLQQNQIDWFEFQQKAVFRGILDRNEYSKKADEFFESLIETGPIKAEPLINKHSGLEHLQTYPGNDSLYAKAPQIGGRSQGTAVLQSFIEQRITSYLFGISSPIKSQSASSRLSPYLAYGNLSLREVMQTAWNLDRDFAQRNKSGFISRLYWHSHFIQKFESEPEHEFRAVNKALDEMRRDEFDDSLFDAWKTGNTGVPFVDACMRMLHHTGWINFRMRAMLTAYSSYHLWLHWQKPAQHLAQMFVDYEPGIHFPQIQMQSGVTGINPFRIYNPVTQGEKYDPKGHFIRQWLPELRHVPDSYIHQPWMYCGLKEDLYPKSTPPTELAKIAKQKITDYYKKHIDRDETERVVKKHASRKRNTNKNKRKTTLNDDQLNLF</sequence>
<dbReference type="Gene3D" id="1.25.40.80">
    <property type="match status" value="1"/>
</dbReference>
<dbReference type="SUPFAM" id="SSF48173">
    <property type="entry name" value="Cryptochrome/photolyase FAD-binding domain"/>
    <property type="match status" value="1"/>
</dbReference>
<dbReference type="PROSITE" id="PS51645">
    <property type="entry name" value="PHR_CRY_ALPHA_BETA"/>
    <property type="match status" value="1"/>
</dbReference>
<dbReference type="InterPro" id="IPR014729">
    <property type="entry name" value="Rossmann-like_a/b/a_fold"/>
</dbReference>
<dbReference type="InterPro" id="IPR005101">
    <property type="entry name" value="Cryptochr/Photolyase_FAD-bd"/>
</dbReference>
<comment type="cofactor">
    <cofactor evidence="4">
        <name>FAD</name>
        <dbReference type="ChEBI" id="CHEBI:57692"/>
    </cofactor>
    <text evidence="4">Binds 1 FAD per subunit.</text>
</comment>
<dbReference type="InterPro" id="IPR036134">
    <property type="entry name" value="Crypto/Photolyase_FAD-like_sf"/>
</dbReference>
<accession>A0A975DC60</accession>
<dbReference type="PANTHER" id="PTHR11455:SF9">
    <property type="entry name" value="CRYPTOCHROME CIRCADIAN CLOCK 5 ISOFORM X1"/>
    <property type="match status" value="1"/>
</dbReference>
<dbReference type="EMBL" id="CP072110">
    <property type="protein sequence ID" value="QTH64233.1"/>
    <property type="molecule type" value="Genomic_DNA"/>
</dbReference>
<dbReference type="SUPFAM" id="SSF52425">
    <property type="entry name" value="Cryptochrome/photolyase, N-terminal domain"/>
    <property type="match status" value="1"/>
</dbReference>
<evidence type="ECO:0000313" key="7">
    <source>
        <dbReference type="EMBL" id="QTH64233.1"/>
    </source>
</evidence>
<dbReference type="InterPro" id="IPR036155">
    <property type="entry name" value="Crypto/Photolyase_N_sf"/>
</dbReference>
<gene>
    <name evidence="7" type="ORF">J1N51_01745</name>
</gene>
<dbReference type="GO" id="GO:0071949">
    <property type="term" value="F:FAD binding"/>
    <property type="evidence" value="ECO:0007669"/>
    <property type="project" value="TreeGrafter"/>
</dbReference>
<feature type="binding site" evidence="4">
    <location>
        <begin position="225"/>
        <end position="229"/>
    </location>
    <ligand>
        <name>FAD</name>
        <dbReference type="ChEBI" id="CHEBI:57692"/>
    </ligand>
</feature>
<reference evidence="7" key="1">
    <citation type="submission" date="2021-03" db="EMBL/GenBank/DDBJ databases">
        <title>Description of Psychrosphaera ytuae sp. nov. isolated from deep sea sediment of South China Sea.</title>
        <authorList>
            <person name="Zhang J."/>
            <person name="Xu X.-D."/>
        </authorList>
    </citation>
    <scope>NUCLEOTIDE SEQUENCE</scope>
    <source>
        <strain evidence="7">MTZ26</strain>
    </source>
</reference>
<dbReference type="GO" id="GO:0003904">
    <property type="term" value="F:deoxyribodipyrimidine photo-lyase activity"/>
    <property type="evidence" value="ECO:0007669"/>
    <property type="project" value="TreeGrafter"/>
</dbReference>
<evidence type="ECO:0000256" key="2">
    <source>
        <dbReference type="ARBA" id="ARBA00022630"/>
    </source>
</evidence>
<dbReference type="RefSeq" id="WP_208832288.1">
    <property type="nucleotide sequence ID" value="NZ_CP072110.1"/>
</dbReference>
<protein>
    <submittedName>
        <fullName evidence="7">Deoxyribodipyrimidine photo-lyase</fullName>
    </submittedName>
</protein>
<dbReference type="PANTHER" id="PTHR11455">
    <property type="entry name" value="CRYPTOCHROME"/>
    <property type="match status" value="1"/>
</dbReference>
<feature type="binding site" evidence="4">
    <location>
        <position position="261"/>
    </location>
    <ligand>
        <name>FAD</name>
        <dbReference type="ChEBI" id="CHEBI:57692"/>
    </ligand>
</feature>
<keyword evidence="2 4" id="KW-0285">Flavoprotein</keyword>
<evidence type="ECO:0000256" key="4">
    <source>
        <dbReference type="PIRSR" id="PIRSR602081-1"/>
    </source>
</evidence>
<keyword evidence="8" id="KW-1185">Reference proteome</keyword>
<evidence type="ECO:0000256" key="5">
    <source>
        <dbReference type="SAM" id="MobiDB-lite"/>
    </source>
</evidence>
<evidence type="ECO:0000256" key="1">
    <source>
        <dbReference type="ARBA" id="ARBA00001932"/>
    </source>
</evidence>
<dbReference type="Proteomes" id="UP000682739">
    <property type="component" value="Chromosome"/>
</dbReference>
<dbReference type="GO" id="GO:0003677">
    <property type="term" value="F:DNA binding"/>
    <property type="evidence" value="ECO:0007669"/>
    <property type="project" value="TreeGrafter"/>
</dbReference>
<dbReference type="Gene3D" id="1.10.579.10">
    <property type="entry name" value="DNA Cyclobutane Dipyrimidine Photolyase, subunit A, domain 3"/>
    <property type="match status" value="1"/>
</dbReference>
<keyword evidence="3 4" id="KW-0274">FAD</keyword>
<dbReference type="GO" id="GO:0009416">
    <property type="term" value="P:response to light stimulus"/>
    <property type="evidence" value="ECO:0007669"/>
    <property type="project" value="TreeGrafter"/>
</dbReference>
<feature type="domain" description="Photolyase/cryptochrome alpha/beta" evidence="6">
    <location>
        <begin position="2"/>
        <end position="132"/>
    </location>
</feature>
<dbReference type="InterPro" id="IPR006050">
    <property type="entry name" value="DNA_photolyase_N"/>
</dbReference>
<name>A0A975DC60_9GAMM</name>
<evidence type="ECO:0000313" key="8">
    <source>
        <dbReference type="Proteomes" id="UP000682739"/>
    </source>
</evidence>
<evidence type="ECO:0000256" key="3">
    <source>
        <dbReference type="ARBA" id="ARBA00022827"/>
    </source>
</evidence>
<dbReference type="Gene3D" id="3.40.50.620">
    <property type="entry name" value="HUPs"/>
    <property type="match status" value="1"/>
</dbReference>
<dbReference type="Pfam" id="PF00875">
    <property type="entry name" value="DNA_photolyase"/>
    <property type="match status" value="1"/>
</dbReference>
<feature type="compositionally biased region" description="Basic residues" evidence="5">
    <location>
        <begin position="466"/>
        <end position="483"/>
    </location>
</feature>
<feature type="region of interest" description="Disordered" evidence="5">
    <location>
        <begin position="463"/>
        <end position="493"/>
    </location>
</feature>
<dbReference type="KEGG" id="psym:J1N51_01745"/>
<organism evidence="7 8">
    <name type="scientific">Psychrosphaera ytuae</name>
    <dbReference type="NCBI Taxonomy" id="2820710"/>
    <lineage>
        <taxon>Bacteria</taxon>
        <taxon>Pseudomonadati</taxon>
        <taxon>Pseudomonadota</taxon>
        <taxon>Gammaproteobacteria</taxon>
        <taxon>Alteromonadales</taxon>
        <taxon>Pseudoalteromonadaceae</taxon>
        <taxon>Psychrosphaera</taxon>
    </lineage>
</organism>
<proteinExistence type="predicted"/>
<feature type="binding site" evidence="4">
    <location>
        <position position="211"/>
    </location>
    <ligand>
        <name>FAD</name>
        <dbReference type="ChEBI" id="CHEBI:57692"/>
    </ligand>
</feature>
<comment type="cofactor">
    <cofactor evidence="1">
        <name>(6R)-5,10-methylene-5,6,7,8-tetrahydrofolate</name>
        <dbReference type="ChEBI" id="CHEBI:15636"/>
    </cofactor>
</comment>
<dbReference type="Pfam" id="PF03441">
    <property type="entry name" value="FAD_binding_7"/>
    <property type="match status" value="1"/>
</dbReference>
<evidence type="ECO:0000259" key="6">
    <source>
        <dbReference type="PROSITE" id="PS51645"/>
    </source>
</evidence>
<dbReference type="InterPro" id="IPR002081">
    <property type="entry name" value="Cryptochrome/DNA_photolyase_1"/>
</dbReference>
<dbReference type="AlphaFoldDB" id="A0A975DC60"/>